<organism evidence="1 2">
    <name type="scientific">Umezawaea endophytica</name>
    <dbReference type="NCBI Taxonomy" id="1654476"/>
    <lineage>
        <taxon>Bacteria</taxon>
        <taxon>Bacillati</taxon>
        <taxon>Actinomycetota</taxon>
        <taxon>Actinomycetes</taxon>
        <taxon>Pseudonocardiales</taxon>
        <taxon>Pseudonocardiaceae</taxon>
        <taxon>Umezawaea</taxon>
    </lineage>
</organism>
<protein>
    <submittedName>
        <fullName evidence="1">Glycogen debranching enzyme</fullName>
    </submittedName>
</protein>
<dbReference type="SUPFAM" id="SSF51011">
    <property type="entry name" value="Glycosyl hydrolase domain"/>
    <property type="match status" value="1"/>
</dbReference>
<comment type="caution">
    <text evidence="1">The sequence shown here is derived from an EMBL/GenBank/DDBJ whole genome shotgun (WGS) entry which is preliminary data.</text>
</comment>
<keyword evidence="2" id="KW-1185">Reference proteome</keyword>
<dbReference type="Gene3D" id="3.20.20.80">
    <property type="entry name" value="Glycosidases"/>
    <property type="match status" value="1"/>
</dbReference>
<gene>
    <name evidence="1" type="ORF">NZH93_48750</name>
</gene>
<dbReference type="InterPro" id="IPR013780">
    <property type="entry name" value="Glyco_hydro_b"/>
</dbReference>
<proteinExistence type="predicted"/>
<dbReference type="Proteomes" id="UP001141259">
    <property type="component" value="Unassembled WGS sequence"/>
</dbReference>
<feature type="non-terminal residue" evidence="1">
    <location>
        <position position="1"/>
    </location>
</feature>
<evidence type="ECO:0000313" key="1">
    <source>
        <dbReference type="EMBL" id="MCS7484768.1"/>
    </source>
</evidence>
<reference evidence="1" key="1">
    <citation type="submission" date="2022-08" db="EMBL/GenBank/DDBJ databases">
        <authorList>
            <person name="Tistechok S."/>
            <person name="Samborskyy M."/>
            <person name="Roman I."/>
        </authorList>
    </citation>
    <scope>NUCLEOTIDE SEQUENCE</scope>
    <source>
        <strain evidence="1">DSM 103496</strain>
    </source>
</reference>
<dbReference type="AlphaFoldDB" id="A0A9X3A7V2"/>
<evidence type="ECO:0000313" key="2">
    <source>
        <dbReference type="Proteomes" id="UP001141259"/>
    </source>
</evidence>
<sequence>VRDFWRGEPATLGEFASRITGSSDLYKDDGRRPYASINFVTAHDGYTLNDLVSYNDKHNDANGEDGRDGDNDNRSWNCGVEGPTDDEEILALRARQRRNLLATTLLSQGVPMLLHGDEFGRTQQGNNNAYCQDNEISWVDWTLAEENADLIAFTGALTAFRKQHPVLRRRRFFAGKPIRSGDDLRDIAWFTPSGEEMTEQDWDSGFGRCVIAFLNGEGIPDLDQRGMRVVDDSFLLAFNAHHEDIAVTLPDESYGPQWTVVVDTATGAVQIPELGEPIDAGGELTLVARSLVVLQRTGGE</sequence>
<name>A0A9X3A7V2_9PSEU</name>
<accession>A0A9X3A7V2</accession>
<dbReference type="EMBL" id="JANYMP010000054">
    <property type="protein sequence ID" value="MCS7484768.1"/>
    <property type="molecule type" value="Genomic_DNA"/>
</dbReference>
<dbReference type="InterPro" id="IPR017853">
    <property type="entry name" value="GH"/>
</dbReference>
<dbReference type="PANTHER" id="PTHR43002">
    <property type="entry name" value="GLYCOGEN DEBRANCHING ENZYME"/>
    <property type="match status" value="1"/>
</dbReference>
<dbReference type="Gene3D" id="2.60.40.1180">
    <property type="entry name" value="Golgi alpha-mannosidase II"/>
    <property type="match status" value="1"/>
</dbReference>
<dbReference type="SUPFAM" id="SSF51445">
    <property type="entry name" value="(Trans)glycosidases"/>
    <property type="match status" value="1"/>
</dbReference>